<dbReference type="Proteomes" id="UP000269221">
    <property type="component" value="Unassembled WGS sequence"/>
</dbReference>
<protein>
    <submittedName>
        <fullName evidence="1">Uncharacterized protein</fullName>
    </submittedName>
</protein>
<name>A0A3M0JGL1_HIRRU</name>
<gene>
    <name evidence="1" type="ORF">DUI87_29697</name>
</gene>
<evidence type="ECO:0000313" key="2">
    <source>
        <dbReference type="Proteomes" id="UP000269221"/>
    </source>
</evidence>
<accession>A0A3M0JGL1</accession>
<comment type="caution">
    <text evidence="1">The sequence shown here is derived from an EMBL/GenBank/DDBJ whole genome shotgun (WGS) entry which is preliminary data.</text>
</comment>
<proteinExistence type="predicted"/>
<evidence type="ECO:0000313" key="1">
    <source>
        <dbReference type="EMBL" id="RMB93866.1"/>
    </source>
</evidence>
<dbReference type="AlphaFoldDB" id="A0A3M0JGL1"/>
<reference evidence="1 2" key="1">
    <citation type="submission" date="2018-07" db="EMBL/GenBank/DDBJ databases">
        <title>A high quality draft genome assembly of the barn swallow (H. rustica rustica).</title>
        <authorList>
            <person name="Formenti G."/>
            <person name="Chiara M."/>
            <person name="Poveda L."/>
            <person name="Francoijs K.-J."/>
            <person name="Bonisoli-Alquati A."/>
            <person name="Canova L."/>
            <person name="Gianfranceschi L."/>
            <person name="Horner D.S."/>
            <person name="Saino N."/>
        </authorList>
    </citation>
    <scope>NUCLEOTIDE SEQUENCE [LARGE SCALE GENOMIC DNA]</scope>
    <source>
        <strain evidence="1">Chelidonia</strain>
        <tissue evidence="1">Blood</tissue>
    </source>
</reference>
<keyword evidence="2" id="KW-1185">Reference proteome</keyword>
<organism evidence="1 2">
    <name type="scientific">Hirundo rustica rustica</name>
    <dbReference type="NCBI Taxonomy" id="333673"/>
    <lineage>
        <taxon>Eukaryota</taxon>
        <taxon>Metazoa</taxon>
        <taxon>Chordata</taxon>
        <taxon>Craniata</taxon>
        <taxon>Vertebrata</taxon>
        <taxon>Euteleostomi</taxon>
        <taxon>Archelosauria</taxon>
        <taxon>Archosauria</taxon>
        <taxon>Dinosauria</taxon>
        <taxon>Saurischia</taxon>
        <taxon>Theropoda</taxon>
        <taxon>Coelurosauria</taxon>
        <taxon>Aves</taxon>
        <taxon>Neognathae</taxon>
        <taxon>Neoaves</taxon>
        <taxon>Telluraves</taxon>
        <taxon>Australaves</taxon>
        <taxon>Passeriformes</taxon>
        <taxon>Sylvioidea</taxon>
        <taxon>Hirundinidae</taxon>
        <taxon>Hirundo</taxon>
    </lineage>
</organism>
<dbReference type="EMBL" id="QRBI01000203">
    <property type="protein sequence ID" value="RMB93866.1"/>
    <property type="molecule type" value="Genomic_DNA"/>
</dbReference>
<sequence>MRRGGRVDWVGIERGMPTLVSLFCCNQGCHSPSGGQGGCGSIHLMAESPIPGEGVSPEEELKRDVICQGEAEQPLKGPVGNPGITVSISDVCLPGSSGFDWRAGT</sequence>